<dbReference type="PANTHER" id="PTHR11786">
    <property type="entry name" value="N-HYDROXYARYLAMINE O-ACETYLTRANSFERASE"/>
    <property type="match status" value="1"/>
</dbReference>
<dbReference type="RefSeq" id="WP_270046370.1">
    <property type="nucleotide sequence ID" value="NZ_JAPDOD010000088.1"/>
</dbReference>
<protein>
    <submittedName>
        <fullName evidence="2">Arylamine N-acetyltransferase</fullName>
    </submittedName>
</protein>
<dbReference type="EMBL" id="JAPDOD010000088">
    <property type="protein sequence ID" value="MDA0167121.1"/>
    <property type="molecule type" value="Genomic_DNA"/>
</dbReference>
<dbReference type="AlphaFoldDB" id="A0A9X3N1W8"/>
<dbReference type="Pfam" id="PF00797">
    <property type="entry name" value="Acetyltransf_2"/>
    <property type="match status" value="1"/>
</dbReference>
<comment type="similarity">
    <text evidence="1">Belongs to the arylamine N-acetyltransferase family.</text>
</comment>
<evidence type="ECO:0000313" key="3">
    <source>
        <dbReference type="Proteomes" id="UP001149140"/>
    </source>
</evidence>
<gene>
    <name evidence="2" type="ORF">OM076_43070</name>
</gene>
<dbReference type="PANTHER" id="PTHR11786:SF0">
    <property type="entry name" value="ARYLAMINE N-ACETYLTRANSFERASE 4-RELATED"/>
    <property type="match status" value="1"/>
</dbReference>
<dbReference type="Gene3D" id="2.40.128.150">
    <property type="entry name" value="Cysteine proteinases"/>
    <property type="match status" value="1"/>
</dbReference>
<dbReference type="Proteomes" id="UP001149140">
    <property type="component" value="Unassembled WGS sequence"/>
</dbReference>
<name>A0A9X3N1W8_9ACTN</name>
<sequence>MIDALLQRIGLDARPDASVDGLHELHRAYLARVPYEDIAVQLGETGPLDEAALAARLLANGRGGYCFELNTMLAALLRGCGFVVTHHQAVVGGEGPTNHMALLVEVDGSRWLADAGLGEGFIDPLPFREGATEIGPFTYTLTREAGGSWWMGQHEWGSVSGFRMTEEESRVADFEVHHQRLATDPGSSFVQTLVVQSPREDRIVTLRARTLSAVGPTVNDKRVLERAEFADVLLAEFGITLGGERLERLWTQAVAQHEAFLARA</sequence>
<accession>A0A9X3N1W8</accession>
<keyword evidence="3" id="KW-1185">Reference proteome</keyword>
<dbReference type="InterPro" id="IPR038765">
    <property type="entry name" value="Papain-like_cys_pep_sf"/>
</dbReference>
<proteinExistence type="inferred from homology"/>
<dbReference type="GO" id="GO:0016407">
    <property type="term" value="F:acetyltransferase activity"/>
    <property type="evidence" value="ECO:0007669"/>
    <property type="project" value="InterPro"/>
</dbReference>
<reference evidence="2" key="1">
    <citation type="submission" date="2022-10" db="EMBL/GenBank/DDBJ databases">
        <title>The WGS of Solirubrobacter ginsenosidimutans DSM 21036.</title>
        <authorList>
            <person name="Jiang Z."/>
        </authorList>
    </citation>
    <scope>NUCLEOTIDE SEQUENCE</scope>
    <source>
        <strain evidence="2">DSM 21036</strain>
    </source>
</reference>
<organism evidence="2 3">
    <name type="scientific">Solirubrobacter ginsenosidimutans</name>
    <dbReference type="NCBI Taxonomy" id="490573"/>
    <lineage>
        <taxon>Bacteria</taxon>
        <taxon>Bacillati</taxon>
        <taxon>Actinomycetota</taxon>
        <taxon>Thermoleophilia</taxon>
        <taxon>Solirubrobacterales</taxon>
        <taxon>Solirubrobacteraceae</taxon>
        <taxon>Solirubrobacter</taxon>
    </lineage>
</organism>
<comment type="caution">
    <text evidence="2">The sequence shown here is derived from an EMBL/GenBank/DDBJ whole genome shotgun (WGS) entry which is preliminary data.</text>
</comment>
<dbReference type="InterPro" id="IPR001447">
    <property type="entry name" value="Arylamine_N-AcTrfase"/>
</dbReference>
<evidence type="ECO:0000256" key="1">
    <source>
        <dbReference type="ARBA" id="ARBA00006547"/>
    </source>
</evidence>
<evidence type="ECO:0000313" key="2">
    <source>
        <dbReference type="EMBL" id="MDA0167121.1"/>
    </source>
</evidence>
<dbReference type="Gene3D" id="3.30.2140.10">
    <property type="entry name" value="Arylamine N-acetyltransferase"/>
    <property type="match status" value="1"/>
</dbReference>
<dbReference type="SUPFAM" id="SSF54001">
    <property type="entry name" value="Cysteine proteinases"/>
    <property type="match status" value="1"/>
</dbReference>